<keyword evidence="1" id="KW-0175">Coiled coil</keyword>
<reference evidence="3 5" key="1">
    <citation type="submission" date="2015-09" db="EMBL/GenBank/DDBJ databases">
        <authorList>
            <consortium name="Pathogen Informatics"/>
        </authorList>
    </citation>
    <scope>NUCLEOTIDE SEQUENCE [LARGE SCALE GENOMIC DNA]</scope>
    <source>
        <strain evidence="3 5">2789STDY5834847</strain>
    </source>
</reference>
<dbReference type="OrthoDB" id="1050613at2"/>
<feature type="coiled-coil region" evidence="1">
    <location>
        <begin position="80"/>
        <end position="128"/>
    </location>
</feature>
<organism evidence="3 5">
    <name type="scientific">Bacteroides uniformis</name>
    <dbReference type="NCBI Taxonomy" id="820"/>
    <lineage>
        <taxon>Bacteria</taxon>
        <taxon>Pseudomonadati</taxon>
        <taxon>Bacteroidota</taxon>
        <taxon>Bacteroidia</taxon>
        <taxon>Bacteroidales</taxon>
        <taxon>Bacteroidaceae</taxon>
        <taxon>Bacteroides</taxon>
    </lineage>
</organism>
<keyword evidence="2" id="KW-0732">Signal</keyword>
<protein>
    <submittedName>
        <fullName evidence="3">Cell surface protein</fullName>
    </submittedName>
</protein>
<reference evidence="4" key="2">
    <citation type="submission" date="2022-10" db="EMBL/GenBank/DDBJ databases">
        <title>Human gut microbiome strain richness.</title>
        <authorList>
            <person name="Chen-Liaw A."/>
        </authorList>
    </citation>
    <scope>NUCLEOTIDE SEQUENCE</scope>
    <source>
        <strain evidence="4">A1_m1001262Bd0_191120</strain>
    </source>
</reference>
<evidence type="ECO:0000256" key="2">
    <source>
        <dbReference type="SAM" id="SignalP"/>
    </source>
</evidence>
<dbReference type="Gene3D" id="6.10.140.920">
    <property type="match status" value="1"/>
</dbReference>
<name>A0A174PBI8_BACUN</name>
<evidence type="ECO:0000313" key="4">
    <source>
        <dbReference type="EMBL" id="MDC1754013.1"/>
    </source>
</evidence>
<feature type="signal peptide" evidence="2">
    <location>
        <begin position="1"/>
        <end position="21"/>
    </location>
</feature>
<dbReference type="PROSITE" id="PS51257">
    <property type="entry name" value="PROKAR_LIPOPROTEIN"/>
    <property type="match status" value="1"/>
</dbReference>
<accession>A0A174PBI8</accession>
<dbReference type="EMBL" id="CZAF01000015">
    <property type="protein sequence ID" value="CUP57196.1"/>
    <property type="molecule type" value="Genomic_DNA"/>
</dbReference>
<dbReference type="RefSeq" id="WP_098032875.1">
    <property type="nucleotide sequence ID" value="NZ_CZAF01000015.1"/>
</dbReference>
<evidence type="ECO:0000256" key="1">
    <source>
        <dbReference type="SAM" id="Coils"/>
    </source>
</evidence>
<feature type="chain" id="PRO_5042683470" evidence="2">
    <location>
        <begin position="22"/>
        <end position="1034"/>
    </location>
</feature>
<gene>
    <name evidence="3" type="ORF">ERS852462_04041</name>
    <name evidence="4" type="ORF">POY80_16365</name>
</gene>
<dbReference type="Proteomes" id="UP001218502">
    <property type="component" value="Unassembled WGS sequence"/>
</dbReference>
<sequence length="1034" mass="112586">MNKKFLSVILFSALMVGTAGTFTSCKDYDDDIKDLQEQIDGQKSDLSSKVSAVESSISSLQAAQGSLESAIAAAKDDAEKAALEAQNKAIETAKAELETVKAELQAAIKASADDVDAVKAAVANAEEEMSKIVGRIQTLEAFKTTTETTLAKLAEADVALTDKITALNADLVALGNRLTAVEAQVIALENYKTSNDAAVSANKDAIDKLIEDLEALQEGELTEAMIQKIAEQVTAVVGAKLDVVSAALNKKVTHVSLYTTTMDVYNTRYVDLNLVSAEAVRTWTFGDKLAGEPISFKKGDKETFEESFIIRVSPTNATLDKSMIRLVNSQMNDLNGLLEVKNIEAYKELVTTRGISANGLWKVSVKLVDNYDADAYKAAAATYGKDGKKDKDILYAVMIGDSATDLRQVVSEYGLILAADNKEALRKLTFNVDKTSVAEIRNRWAGEDNSFSEDGTKVSYKELAWDTDEKYSPWAEPIIKNDDASKINVIADADDHRNIEGIPAYSVKAGQAFTVNFDEAVAENVRGFYITLDSDCAVESAPSEINAWKSYGVKGLNTVTSGSSLELTVPEGVNAEGDYIGFRVYAVNYDGSLVDPDGKAFYVYVGETAQNVANLTLTMDAKIITPLATTVSSKTDAFSTANWGRAQGGTYSMVIKDAEGTDVTTDFSYTNFIFKNNKKVVVNLLADDTKLIDAATITSVATVEMSDVVASKMKDNMTYTATITAKNGTSGIVAVSTIKFTKTLPAFPATVYPYTNILVQNNLKIYPVYNNAQAEYDMKNVWHGIAKDATGTTGYANLIFSEINSDPSKVVVDYVPASNIISAPAALVNPKDEAFGTKFPMAIHYNYGKISNKYNAKTKAWEVVDHNPAWGTDFTVEFGNYIYDCTFAWSKAAPKVTYPGAVGKSTYIAFSDLKITDWYKEALDLTKMTTSGTKENTYMKSVTLHFLTGDKYDRVDEYYECVAGATYAKYDSSKKTYTTVSDIKEATHIQLTSKSNASQGSDVPTKIQLVFTDNFNYEVDVTMNTPFTMTFQQQ</sequence>
<dbReference type="AlphaFoldDB" id="A0A174PBI8"/>
<evidence type="ECO:0000313" key="5">
    <source>
        <dbReference type="Proteomes" id="UP000095614"/>
    </source>
</evidence>
<evidence type="ECO:0000313" key="3">
    <source>
        <dbReference type="EMBL" id="CUP57196.1"/>
    </source>
</evidence>
<dbReference type="Proteomes" id="UP000095614">
    <property type="component" value="Unassembled WGS sequence"/>
</dbReference>
<dbReference type="EMBL" id="JAQNQY010000020">
    <property type="protein sequence ID" value="MDC1754013.1"/>
    <property type="molecule type" value="Genomic_DNA"/>
</dbReference>
<proteinExistence type="predicted"/>